<dbReference type="Gene3D" id="3.10.120.10">
    <property type="entry name" value="Cytochrome b5-like heme/steroid binding domain"/>
    <property type="match status" value="1"/>
</dbReference>
<dbReference type="SUPFAM" id="SSF52087">
    <property type="entry name" value="CRAL/TRIO domain"/>
    <property type="match status" value="1"/>
</dbReference>
<name>A0ABR0VP46_REHGL</name>
<dbReference type="SUPFAM" id="SSF55856">
    <property type="entry name" value="Cytochrome b5-like heme/steroid binding domain"/>
    <property type="match status" value="1"/>
</dbReference>
<dbReference type="SMART" id="SM00516">
    <property type="entry name" value="SEC14"/>
    <property type="match status" value="1"/>
</dbReference>
<evidence type="ECO:0000259" key="2">
    <source>
        <dbReference type="PROSITE" id="PS50191"/>
    </source>
</evidence>
<feature type="domain" description="CRAL-TRIO" evidence="2">
    <location>
        <begin position="59"/>
        <end position="222"/>
    </location>
</feature>
<dbReference type="InterPro" id="IPR036865">
    <property type="entry name" value="CRAL-TRIO_dom_sf"/>
</dbReference>
<protein>
    <recommendedName>
        <fullName evidence="2">CRAL-TRIO domain-containing protein</fullName>
    </recommendedName>
</protein>
<organism evidence="3 4">
    <name type="scientific">Rehmannia glutinosa</name>
    <name type="common">Chinese foxglove</name>
    <dbReference type="NCBI Taxonomy" id="99300"/>
    <lineage>
        <taxon>Eukaryota</taxon>
        <taxon>Viridiplantae</taxon>
        <taxon>Streptophyta</taxon>
        <taxon>Embryophyta</taxon>
        <taxon>Tracheophyta</taxon>
        <taxon>Spermatophyta</taxon>
        <taxon>Magnoliopsida</taxon>
        <taxon>eudicotyledons</taxon>
        <taxon>Gunneridae</taxon>
        <taxon>Pentapetalae</taxon>
        <taxon>asterids</taxon>
        <taxon>lamiids</taxon>
        <taxon>Lamiales</taxon>
        <taxon>Orobanchaceae</taxon>
        <taxon>Rehmannieae</taxon>
        <taxon>Rehmannia</taxon>
    </lineage>
</organism>
<dbReference type="SMART" id="SM01117">
    <property type="entry name" value="Cyt-b5"/>
    <property type="match status" value="1"/>
</dbReference>
<dbReference type="SMART" id="SM01100">
    <property type="entry name" value="CRAL_TRIO_N"/>
    <property type="match status" value="1"/>
</dbReference>
<dbReference type="Proteomes" id="UP001318860">
    <property type="component" value="Unassembled WGS sequence"/>
</dbReference>
<dbReference type="SUPFAM" id="SSF46938">
    <property type="entry name" value="CRAL/TRIO N-terminal domain"/>
    <property type="match status" value="1"/>
</dbReference>
<dbReference type="InterPro" id="IPR011074">
    <property type="entry name" value="CRAL/TRIO_N_dom"/>
</dbReference>
<accession>A0ABR0VP46</accession>
<dbReference type="InterPro" id="IPR036400">
    <property type="entry name" value="Cyt_B5-like_heme/steroid_sf"/>
</dbReference>
<evidence type="ECO:0000313" key="3">
    <source>
        <dbReference type="EMBL" id="KAK6137027.1"/>
    </source>
</evidence>
<evidence type="ECO:0000313" key="4">
    <source>
        <dbReference type="Proteomes" id="UP001318860"/>
    </source>
</evidence>
<dbReference type="InterPro" id="IPR052578">
    <property type="entry name" value="PI_Transfer_CRAL-TRIO"/>
</dbReference>
<gene>
    <name evidence="3" type="ORF">DH2020_029226</name>
</gene>
<dbReference type="Pfam" id="PF00173">
    <property type="entry name" value="Cyt-b5"/>
    <property type="match status" value="1"/>
</dbReference>
<dbReference type="CDD" id="cd00170">
    <property type="entry name" value="SEC14"/>
    <property type="match status" value="1"/>
</dbReference>
<evidence type="ECO:0000256" key="1">
    <source>
        <dbReference type="SAM" id="MobiDB-lite"/>
    </source>
</evidence>
<feature type="region of interest" description="Disordered" evidence="1">
    <location>
        <begin position="455"/>
        <end position="484"/>
    </location>
</feature>
<sequence>MNEIRKLIGPVANKVPCQCSDASILRFLKARNWNTKRAAKMLKETLKWRIEYKPEKIRWDEVAKEAETGKIYRANYFDKHGRTVLMMRPGFQNSNSVEEQIKYLVYCMENAIAKLDEGQDQMVWLIDFQKWNMACISVKVTRETARVLQDHYPERLGIAILYNPPKVFESFWLLVKPFLEHKTYKKVKFVYSDQPQSMKIMESLFDMDILESAFGGKNMDNFDFEAYAKRMKDEEKQRSDSGDALPSDQISVTSESDFLVSDVSSEVSDEVDSSYNYEIGSDLEGLDEIQRLQLDCKSKVDDTNELHGAVAGGGVFTIVALMFVTYKVVCGMFVAADDYAAVKRANEFVLREPVQMGDVTEEDLRAYDGSDPNKPLLMAIKGQIYDVSRSRMFYGPGSPYALFAGRDASRALALMSFDPKDLTGNIKGLGESELEVLQDWEYKFMEKYVKVGQLVSKNTSDSKDTENEGEARKHDDDKSQENRA</sequence>
<reference evidence="3 4" key="1">
    <citation type="journal article" date="2021" name="Comput. Struct. Biotechnol. J.">
        <title>De novo genome assembly of the potent medicinal plant Rehmannia glutinosa using nanopore technology.</title>
        <authorList>
            <person name="Ma L."/>
            <person name="Dong C."/>
            <person name="Song C."/>
            <person name="Wang X."/>
            <person name="Zheng X."/>
            <person name="Niu Y."/>
            <person name="Chen S."/>
            <person name="Feng W."/>
        </authorList>
    </citation>
    <scope>NUCLEOTIDE SEQUENCE [LARGE SCALE GENOMIC DNA]</scope>
    <source>
        <strain evidence="3">DH-2019</strain>
    </source>
</reference>
<dbReference type="InterPro" id="IPR001251">
    <property type="entry name" value="CRAL-TRIO_dom"/>
</dbReference>
<feature type="compositionally biased region" description="Basic and acidic residues" evidence="1">
    <location>
        <begin position="460"/>
        <end position="484"/>
    </location>
</feature>
<proteinExistence type="predicted"/>
<dbReference type="EMBL" id="JABTTQ020000960">
    <property type="protein sequence ID" value="KAK6137027.1"/>
    <property type="molecule type" value="Genomic_DNA"/>
</dbReference>
<dbReference type="Pfam" id="PF00650">
    <property type="entry name" value="CRAL_TRIO"/>
    <property type="match status" value="1"/>
</dbReference>
<dbReference type="InterPro" id="IPR001199">
    <property type="entry name" value="Cyt_B5-like_heme/steroid-bd"/>
</dbReference>
<keyword evidence="4" id="KW-1185">Reference proteome</keyword>
<dbReference type="PRINTS" id="PR00180">
    <property type="entry name" value="CRETINALDHBP"/>
</dbReference>
<dbReference type="PROSITE" id="PS50191">
    <property type="entry name" value="CRAL_TRIO"/>
    <property type="match status" value="1"/>
</dbReference>
<dbReference type="PANTHER" id="PTHR45824">
    <property type="entry name" value="GH16843P"/>
    <property type="match status" value="1"/>
</dbReference>
<dbReference type="Gene3D" id="3.40.525.10">
    <property type="entry name" value="CRAL-TRIO lipid binding domain"/>
    <property type="match status" value="1"/>
</dbReference>
<dbReference type="Pfam" id="PF03765">
    <property type="entry name" value="CRAL_TRIO_N"/>
    <property type="match status" value="1"/>
</dbReference>
<comment type="caution">
    <text evidence="3">The sequence shown here is derived from an EMBL/GenBank/DDBJ whole genome shotgun (WGS) entry which is preliminary data.</text>
</comment>
<dbReference type="PANTHER" id="PTHR45824:SF18">
    <property type="entry name" value="OS01G0264700 PROTEIN"/>
    <property type="match status" value="1"/>
</dbReference>
<dbReference type="InterPro" id="IPR036273">
    <property type="entry name" value="CRAL/TRIO_N_dom_sf"/>
</dbReference>